<feature type="compositionally biased region" description="Polar residues" evidence="7">
    <location>
        <begin position="3801"/>
        <end position="3812"/>
    </location>
</feature>
<dbReference type="Gene3D" id="2.10.220.10">
    <property type="entry name" value="Hormone Receptor, Insulin-like Growth Factor Receptor 1, Chain A, domain 2"/>
    <property type="match status" value="8"/>
</dbReference>
<keyword evidence="8" id="KW-0472">Membrane</keyword>
<comment type="similarity">
    <text evidence="1">Belongs to the FRAS1 family.</text>
</comment>
<reference evidence="11 12" key="1">
    <citation type="submission" date="2023-11" db="EMBL/GenBank/DDBJ databases">
        <title>Halocaridina rubra genome assembly.</title>
        <authorList>
            <person name="Smith C."/>
        </authorList>
    </citation>
    <scope>NUCLEOTIDE SEQUENCE [LARGE SCALE GENOMIC DNA]</scope>
    <source>
        <strain evidence="11">EP-1</strain>
        <tissue evidence="11">Whole</tissue>
    </source>
</reference>
<protein>
    <submittedName>
        <fullName evidence="11">Extracellular matrix protein fras1</fullName>
    </submittedName>
</protein>
<evidence type="ECO:0000313" key="11">
    <source>
        <dbReference type="EMBL" id="KAK7080023.1"/>
    </source>
</evidence>
<dbReference type="SUPFAM" id="SSF57184">
    <property type="entry name" value="Growth factor receptor domain"/>
    <property type="match status" value="4"/>
</dbReference>
<feature type="repeat" description="CSPG" evidence="6">
    <location>
        <begin position="1321"/>
        <end position="1436"/>
    </location>
</feature>
<feature type="repeat" description="CSPG" evidence="6">
    <location>
        <begin position="1945"/>
        <end position="2045"/>
    </location>
</feature>
<dbReference type="InterPro" id="IPR039005">
    <property type="entry name" value="CSPG_rpt"/>
</dbReference>
<dbReference type="GO" id="GO:0009653">
    <property type="term" value="P:anatomical structure morphogenesis"/>
    <property type="evidence" value="ECO:0007669"/>
    <property type="project" value="TreeGrafter"/>
</dbReference>
<comment type="caution">
    <text evidence="11">The sequence shown here is derived from an EMBL/GenBank/DDBJ whole genome shotgun (WGS) entry which is preliminary data.</text>
</comment>
<dbReference type="InterPro" id="IPR009030">
    <property type="entry name" value="Growth_fac_rcpt_cys_sf"/>
</dbReference>
<dbReference type="GO" id="GO:0007154">
    <property type="term" value="P:cell communication"/>
    <property type="evidence" value="ECO:0007669"/>
    <property type="project" value="InterPro"/>
</dbReference>
<feature type="domain" description="VWFC" evidence="10">
    <location>
        <begin position="223"/>
        <end position="283"/>
    </location>
</feature>
<keyword evidence="5" id="KW-0325">Glycoprotein</keyword>
<evidence type="ECO:0000256" key="6">
    <source>
        <dbReference type="PROSITE-ProRule" id="PRU01201"/>
    </source>
</evidence>
<feature type="repeat" description="CSPG" evidence="6">
    <location>
        <begin position="2186"/>
        <end position="2278"/>
    </location>
</feature>
<dbReference type="PROSITE" id="PS01208">
    <property type="entry name" value="VWFC_1"/>
    <property type="match status" value="3"/>
</dbReference>
<dbReference type="Pfam" id="PF03160">
    <property type="entry name" value="Calx-beta"/>
    <property type="match status" value="3"/>
</dbReference>
<dbReference type="CDD" id="cd00064">
    <property type="entry name" value="FU"/>
    <property type="match status" value="12"/>
</dbReference>
<feature type="repeat" description="CSPG" evidence="6">
    <location>
        <begin position="1213"/>
        <end position="1300"/>
    </location>
</feature>
<dbReference type="Gene3D" id="6.20.200.20">
    <property type="match status" value="2"/>
</dbReference>
<evidence type="ECO:0000256" key="7">
    <source>
        <dbReference type="SAM" id="MobiDB-lite"/>
    </source>
</evidence>
<feature type="chain" id="PRO_5042993750" evidence="9">
    <location>
        <begin position="19"/>
        <end position="3970"/>
    </location>
</feature>
<dbReference type="Gene3D" id="2.60.40.2030">
    <property type="match status" value="5"/>
</dbReference>
<dbReference type="GO" id="GO:0016020">
    <property type="term" value="C:membrane"/>
    <property type="evidence" value="ECO:0007669"/>
    <property type="project" value="InterPro"/>
</dbReference>
<feature type="domain" description="VWFC" evidence="10">
    <location>
        <begin position="287"/>
        <end position="348"/>
    </location>
</feature>
<dbReference type="InterPro" id="IPR000742">
    <property type="entry name" value="EGF"/>
</dbReference>
<dbReference type="EMBL" id="JAXCGZ010006179">
    <property type="protein sequence ID" value="KAK7080023.1"/>
    <property type="molecule type" value="Genomic_DNA"/>
</dbReference>
<dbReference type="SMART" id="SM00237">
    <property type="entry name" value="Calx_beta"/>
    <property type="match status" value="5"/>
</dbReference>
<evidence type="ECO:0000256" key="4">
    <source>
        <dbReference type="ARBA" id="ARBA00022837"/>
    </source>
</evidence>
<feature type="repeat" description="CSPG" evidence="6">
    <location>
        <begin position="2066"/>
        <end position="2164"/>
    </location>
</feature>
<dbReference type="SMART" id="SM00181">
    <property type="entry name" value="EGF"/>
    <property type="match status" value="10"/>
</dbReference>
<dbReference type="InterPro" id="IPR001007">
    <property type="entry name" value="VWF_dom"/>
</dbReference>
<feature type="signal peptide" evidence="9">
    <location>
        <begin position="1"/>
        <end position="18"/>
    </location>
</feature>
<feature type="transmembrane region" description="Helical" evidence="8">
    <location>
        <begin position="3874"/>
        <end position="3895"/>
    </location>
</feature>
<feature type="region of interest" description="Disordered" evidence="7">
    <location>
        <begin position="3794"/>
        <end position="3823"/>
    </location>
</feature>
<feature type="domain" description="VWFC" evidence="10">
    <location>
        <begin position="161"/>
        <end position="221"/>
    </location>
</feature>
<dbReference type="Gene3D" id="2.10.70.10">
    <property type="entry name" value="Complement Module, domain 1"/>
    <property type="match status" value="2"/>
</dbReference>
<feature type="repeat" description="CSPG" evidence="6">
    <location>
        <begin position="2298"/>
        <end position="2390"/>
    </location>
</feature>
<feature type="repeat" description="CSPG" evidence="6">
    <location>
        <begin position="1463"/>
        <end position="1559"/>
    </location>
</feature>
<feature type="repeat" description="CSPG" evidence="6">
    <location>
        <begin position="1701"/>
        <end position="1802"/>
    </location>
</feature>
<dbReference type="InterPro" id="IPR003644">
    <property type="entry name" value="Calx_beta"/>
</dbReference>
<feature type="domain" description="VWFC" evidence="10">
    <location>
        <begin position="33"/>
        <end position="93"/>
    </location>
</feature>
<dbReference type="SUPFAM" id="SSF57603">
    <property type="entry name" value="FnI-like domain"/>
    <property type="match status" value="6"/>
</dbReference>
<evidence type="ECO:0000256" key="3">
    <source>
        <dbReference type="ARBA" id="ARBA00022737"/>
    </source>
</evidence>
<dbReference type="InterPro" id="IPR038081">
    <property type="entry name" value="CalX-like_sf"/>
</dbReference>
<dbReference type="Proteomes" id="UP001381693">
    <property type="component" value="Unassembled WGS sequence"/>
</dbReference>
<evidence type="ECO:0000256" key="2">
    <source>
        <dbReference type="ARBA" id="ARBA00022729"/>
    </source>
</evidence>
<evidence type="ECO:0000259" key="10">
    <source>
        <dbReference type="PROSITE" id="PS50184"/>
    </source>
</evidence>
<keyword evidence="12" id="KW-1185">Reference proteome</keyword>
<evidence type="ECO:0000256" key="1">
    <source>
        <dbReference type="ARBA" id="ARBA00005529"/>
    </source>
</evidence>
<keyword evidence="8" id="KW-0812">Transmembrane</keyword>
<dbReference type="InterPro" id="IPR006212">
    <property type="entry name" value="Furin_repeat"/>
</dbReference>
<dbReference type="PROSITE" id="PS50184">
    <property type="entry name" value="VWFC_2"/>
    <property type="match status" value="6"/>
</dbReference>
<gene>
    <name evidence="11" type="primary">FRAS1</name>
    <name evidence="11" type="ORF">SK128_012931</name>
</gene>
<sequence length="3970" mass="442501">MMDIFRALIIFAPHLASSFFTDLTQPSLSTSAGVCYSNGYAYPNTSTWQPEVCMHCECQGWVSVCQRETCFHPVCPPTHSLHRHPEVCCPYCKPPTLPCLAGHTIYQDGEIWSPGGCEECRCINGTVSCGRVHCEIPSCRDGQVILQQEGKCCPECISVGRSCKVDKEVYNDGAFWSPMPCTQCHCQDGRTQCFVPECPELDCVGHQINDFQEGMCCPSCEKPTCHKNGKIYKSRELWKEDACTTCTCVDGEVHCHHEECPTYQCQLDERLYQEEGSCCPRCVKKQGWCLLVNGSKMPTGSTWNSSECDICACREGDVSCSMVLCDNAKCKPHEHLVTLPGECCPQCVLNSSICFHDYKIKGHGEVWTTENCQLCSCSSGHVTCYVPDCPPCPIGMAPSYLSSKDCCPECQPVACPYSCLTCESAASLPRCLSCRPGYYLLNESCVSSCEKGWFIQGGVCSPCHHSCAECIQATQYHCSKCSSFLLREGECVDDCGEGYYATDSVCQACHSSCDECSGPAINQCQVCPIGSFLLSGNCIDTCPRGYYSRDRSCEACEENCHDCGVGECLKCSEGFLLQDGHCQIDCSPGTYHGPDNTCLRCHPTCATCSDAGVSSCTSCPHYLLKSGSTCVSTCPRGTYLYKVECHPCHPSCAECSDSGSDSCIVCASSEQIVVMKNLEITGECHVDCPPTHQLFNHICMGPPLGCDIWHVSQPASCQMCLEGWLLQDQQCTRKCGGGFYLHSYNKTCLACDPRCQNCSGPGHTECLSCHKGATLHTRENRSECLTKCYRRRYLAPDNTCQACHKSCEACTHDHTISETVCLQCKNNKRIPEGDHCVHNCHQGFYFNDIMKRCQPCHPSCESCEGPHLNNCTACSEGYNLKSMGFCEADECPSGYYFGTNNSCMKCKGDCNMCSDDGTKCITCPGNKQLLFGKCVSRCPQMFFSDASNGGECQECHWTCKECLGHKETDCSSCAENALQEGNRCVMHCSPEYYPVDKICRQCPPGCLACNTSSACLKCRSPYLLQDGICVTSCRPGTFANVFDNICYDCGINCLSCSLYECHSCRNPYLMQDGQCVDQCSANFYPDIEDGTCLHNTEMPILKILIPLIVEYNSIYIINSSVLHVEDKDTSHKRLSVIFEIMPSNGFIYHIHKGRDILIQEKEIMSIDNFKKGQIYFKHDKNRPLHGNMKISIFDGFFRSSVEDVFINVISKHKPVILINEPLLLYKGKTGAITSRILNIHDLDSPERIQVRVLSGLKHGRLSNGDKKVYSFTLQDVSQSLITYTHDNTNSTSDMILLQSGDGHFVVNFIFHIYIFDEERSKPVLVKNVGTHVLTNHRVQLTPQVLRASDIDSDDENLVYTLLPMLQNPGHGKLTLMIPLPPAPDGFYNDGWTQMDESHLVRPATSFTQRDLNEGLVWYFHSDERNARSDELFFSVSDGSHPPNILGDQSFVIQLEPSEEPTMIPLPEAQLEITVQDGQAAQITQDHLSFMGVKSAEHLVYTITHPLRFGEGSLFHIDSPGLELRQFTQADINDMKIIYMPPLGDMVMEEKEYSFKFTVSDQYTGKSIELPEQKFTIHVVPQAGSHLSFAIENPELMIRSHETVVLDHKFLELIHQEQNDEIEFMLLEAPVHGSITQEIDGEIFVFTEEDSLNQEEAQRSNLKYNHDGSESMHDSIVFLALGRTSEATTRISITVRHEDQQQPVRGNNASFSFELLEYESKVISSLNLHFTDIHSGDDELIYTLTTQPGYGSLVITEPSGNTRFVNETDKFTQADVVYGLLNYSSNVEIGLGDATENLVFNVTDPSNNVLSNQVLRVLIRSVDNEAPDVAVTGVIVVDEGGSVVIPPVFKINDVDTPPDNLLFVMEAPPIFGYITNSYSDLHRGGIATLVFQFSLSDIMAGKVVYVQSQHRHQEPTEDSLLFHVSDGVNLSPTLRINITIRPKNDESPIILGEQVVLEQGQTVIINNQSLFISDVDTSSAELVINIAQSPLHGSVHKKASPDVSIKKSELLSRGQSFTFQDVISELILYSHDGSREPEDVMEIMVSDGDHETGGLVEFRILQKADEMPRLLLNQGLTLKSGEISLISSSLLLAEDMDSETDMIKYVVTSLPISGKLEIYHPHRGDWVPLTVGSVFMQKDILNNNVRFVHQKDIPSGQDTLRFNLQDTEGNVMMDQALSITVVEDKIPPTVAHNSGLTLKEDGTSAITAEFLSATDAEMDSMELQYMLISGPDHGHLELTVAPGKPVMAWTQGALELGILIYKHQAMDESTSDQFTFMVSDGYNNVTDVFFINIIPVDDELPFLVLNSIKAQEGIRKILSQFELEALDVDTKDRLIVFKVVKPPRHGHLQLRRDEEYIEAEVFSMLDIYKGDVSYLHDGSDTSKDSFKILLSDSKNTMYRQGMGEEPTNKPSTVHIEISSVDNGTPIIKANRGLNYLLEEEGRAYNTISSHELYTEDEDTSPENLIYSVIQLPHHGVIKLTTNQRPVSTFTQADISGGRLQYELTTYAQNISNDHFTFDVSDSRPNIVAGNIFHIQWSWFVMSVKEMDVEEQDGMVKVSIERFGNLKHPSSVTCVSRGGTAEGSSPGRQTKDFVAVTDAITFEEGVNKNYCSVPLNDDEEYEGSEIFSVKLNEPMYSLLGKPKKTVIRIHDSEDKPKVLFEASQFEVDEHEGVIYARLKRTGDINQAVSLVCVTEDGLAKGSESENDLDVYDFVHRINEKSSVVVFPPGVSVSTCSVKLNDDLRFELSENFFLVLKEPSEGAELGEINKASIVIRGPNDQSSISVAKLMYDVLETESQVKVTLERSGLDLDHHSVVWCATKSYDIEEAQPSLDYIPSSEQIHFAPGDVTALCTVNLLDDKINPRLEGPERFKIFISTPQNASLSATHTETTVTIADDEDVPSLHFTLPEIKVRENQTSVRIPVHRSGDLSKVSTVYCFTRQRSAKAGIDFMERPNSKDSIITFPKGVSKVECEVGILDDLIYEKEEEFIVKLSHPESPSDVQPYIGENKIVQVIILDWEDRPRVSFQDVSYNFAEPQLEDVISTVRIPLIRLGDVSKISLVTVSTRDGSATSGIDFQPLLTNVEFTAGASLVEIEMTIMHNSNRQWHKTFSLILGPQEPVNAELGAIVATSVTILDHESSGTSVLPAPPLVISLLHYDNIKEHIREPAIPGYPLVCVTPCDVKYPNSDATLQMCDEAGLNSSLIQYSWEVAVPAEGDTVLTPFHSLTDDTLFASPHKKVLDSMFFARHFRVRCIAQPVRPTGVFGIPLRSKPIAISNENGICQTPLVPGQPGGFQSQSFLAKLSYVNSSDENHPNTVQIYIEIPHQDGMIPLVSTFPIHNLRYLLTEKLYRAHHICSNVESKGGFLDDVAKIFPPNPRPHQRDSNLRENKTLDLYQHLDLKSCLWTFAAWYSMSQLVDECGGQVISDFQVGSGGQSFLTVRVPLYISYVYATSPPGWASLDHRTELSVSLYYNTLLWHQGLHTQPTLSAKIQVTRITIDDSGRLVIDLKTVAKFRGQFVLHHSKLEGMHSLLKSPEDLDLNFSLDLLWTAATWDGPEQVWRATSEYNLKDYTGEYSLELIPCTVSPTQAYKKDEEPACSPHPPKAFSLPVAIQQSQRPVPLIYTLNTDFHLLNSRDDFLMDPGMIDNLQEVDYKGSFGPGQTIYGRVLWHPSQDLHSAYQLYIQRVFMCTGVEGYVPAYDPTGELYKEGPQYGCIQPSSKLRHRYLILDREQPYIESNMSSPHVEAYFATDLPEFQVIRQFSGVDGFLLKTDALYKINSGHQWYLQVLYTIGPSNRRSKRDTSLSAISSLPSHTNTKEKGAGGDILHSNNSSLGMEDLPSPEFLRSLHTRNGTNMRSFILSAGDSSNSDSSVFFNVLYVVLALVILLIIIITGLLLVKRHYRKSGKEKVIVVRSLKNEREEFRRRGIGRNRERPKTVPSNMTLNSESNLKTVKVKTLAITVRNNLEDEGTEV</sequence>
<dbReference type="Pfam" id="PF16184">
    <property type="entry name" value="Cadherin_3"/>
    <property type="match status" value="11"/>
</dbReference>
<keyword evidence="8" id="KW-1133">Transmembrane helix</keyword>
<dbReference type="SMART" id="SM00214">
    <property type="entry name" value="VWC"/>
    <property type="match status" value="6"/>
</dbReference>
<name>A0AAN8XGQ1_HALRR</name>
<dbReference type="SMART" id="SM00215">
    <property type="entry name" value="VWC_out"/>
    <property type="match status" value="3"/>
</dbReference>
<feature type="domain" description="VWFC" evidence="10">
    <location>
        <begin position="352"/>
        <end position="411"/>
    </location>
</feature>
<dbReference type="InterPro" id="IPR051561">
    <property type="entry name" value="FRAS1_ECM"/>
</dbReference>
<evidence type="ECO:0000256" key="9">
    <source>
        <dbReference type="SAM" id="SignalP"/>
    </source>
</evidence>
<proteinExistence type="inferred from homology"/>
<feature type="repeat" description="CSPG" evidence="6">
    <location>
        <begin position="2423"/>
        <end position="2519"/>
    </location>
</feature>
<evidence type="ECO:0000313" key="12">
    <source>
        <dbReference type="Proteomes" id="UP001381693"/>
    </source>
</evidence>
<evidence type="ECO:0000256" key="5">
    <source>
        <dbReference type="ARBA" id="ARBA00023180"/>
    </source>
</evidence>
<dbReference type="PANTHER" id="PTHR45739">
    <property type="entry name" value="MATRIX PROTEIN, PUTATIVE-RELATED"/>
    <property type="match status" value="1"/>
</dbReference>
<evidence type="ECO:0000256" key="8">
    <source>
        <dbReference type="SAM" id="Phobius"/>
    </source>
</evidence>
<dbReference type="Pfam" id="PF00093">
    <property type="entry name" value="VWC"/>
    <property type="match status" value="4"/>
</dbReference>
<organism evidence="11 12">
    <name type="scientific">Halocaridina rubra</name>
    <name type="common">Hawaiian red shrimp</name>
    <dbReference type="NCBI Taxonomy" id="373956"/>
    <lineage>
        <taxon>Eukaryota</taxon>
        <taxon>Metazoa</taxon>
        <taxon>Ecdysozoa</taxon>
        <taxon>Arthropoda</taxon>
        <taxon>Crustacea</taxon>
        <taxon>Multicrustacea</taxon>
        <taxon>Malacostraca</taxon>
        <taxon>Eumalacostraca</taxon>
        <taxon>Eucarida</taxon>
        <taxon>Decapoda</taxon>
        <taxon>Pleocyemata</taxon>
        <taxon>Caridea</taxon>
        <taxon>Atyoidea</taxon>
        <taxon>Atyidae</taxon>
        <taxon>Halocaridina</taxon>
    </lineage>
</organism>
<keyword evidence="4" id="KW-0106">Calcium</keyword>
<keyword evidence="3" id="KW-0677">Repeat</keyword>
<dbReference type="SUPFAM" id="SSF141072">
    <property type="entry name" value="CalX-like"/>
    <property type="match status" value="5"/>
</dbReference>
<feature type="domain" description="VWFC" evidence="10">
    <location>
        <begin position="97"/>
        <end position="157"/>
    </location>
</feature>
<feature type="repeat" description="CSPG" evidence="6">
    <location>
        <begin position="1824"/>
        <end position="1924"/>
    </location>
</feature>
<accession>A0AAN8XGQ1</accession>
<dbReference type="PANTHER" id="PTHR45739:SF1">
    <property type="entry name" value="EXTRACELLULAR MATRIX ORGANIZING PROTEIN FRAS1"/>
    <property type="match status" value="1"/>
</dbReference>
<dbReference type="SMART" id="SM00261">
    <property type="entry name" value="FU"/>
    <property type="match status" value="14"/>
</dbReference>
<dbReference type="PROSITE" id="PS51854">
    <property type="entry name" value="CSPG"/>
    <property type="match status" value="10"/>
</dbReference>
<keyword evidence="2 9" id="KW-0732">Signal</keyword>